<evidence type="ECO:0000256" key="5">
    <source>
        <dbReference type="ARBA" id="ARBA00022694"/>
    </source>
</evidence>
<dbReference type="PANTHER" id="PTHR11088">
    <property type="entry name" value="TRNA DIMETHYLALLYLTRANSFERASE"/>
    <property type="match status" value="1"/>
</dbReference>
<dbReference type="InterPro" id="IPR039657">
    <property type="entry name" value="Dimethylallyltransferase"/>
</dbReference>
<comment type="cofactor">
    <cofactor evidence="1">
        <name>Mg(2+)</name>
        <dbReference type="ChEBI" id="CHEBI:18420"/>
    </cofactor>
</comment>
<dbReference type="GO" id="GO:0052381">
    <property type="term" value="F:tRNA dimethylallyltransferase activity"/>
    <property type="evidence" value="ECO:0007669"/>
    <property type="project" value="UniProtKB-EC"/>
</dbReference>
<dbReference type="EC" id="2.5.1.75" evidence="3"/>
<dbReference type="GO" id="GO:0006400">
    <property type="term" value="P:tRNA modification"/>
    <property type="evidence" value="ECO:0007669"/>
    <property type="project" value="TreeGrafter"/>
</dbReference>
<keyword evidence="4 10" id="KW-0808">Transferase</keyword>
<dbReference type="EMBL" id="UOEM01000088">
    <property type="protein sequence ID" value="VAW15746.1"/>
    <property type="molecule type" value="Genomic_DNA"/>
</dbReference>
<dbReference type="InterPro" id="IPR027417">
    <property type="entry name" value="P-loop_NTPase"/>
</dbReference>
<keyword evidence="7" id="KW-0067">ATP-binding</keyword>
<keyword evidence="8" id="KW-0460">Magnesium</keyword>
<dbReference type="InterPro" id="IPR018022">
    <property type="entry name" value="IPT"/>
</dbReference>
<evidence type="ECO:0000256" key="7">
    <source>
        <dbReference type="ARBA" id="ARBA00022840"/>
    </source>
</evidence>
<dbReference type="HAMAP" id="MF_00185">
    <property type="entry name" value="IPP_trans"/>
    <property type="match status" value="1"/>
</dbReference>
<dbReference type="NCBIfam" id="TIGR00174">
    <property type="entry name" value="miaA"/>
    <property type="match status" value="1"/>
</dbReference>
<keyword evidence="5" id="KW-0819">tRNA processing</keyword>
<dbReference type="Pfam" id="PF01715">
    <property type="entry name" value="IPPT"/>
    <property type="match status" value="1"/>
</dbReference>
<proteinExistence type="inferred from homology"/>
<gene>
    <name evidence="10" type="ORF">MNBD_ALPHA09-555</name>
</gene>
<evidence type="ECO:0000256" key="2">
    <source>
        <dbReference type="ARBA" id="ARBA00005842"/>
    </source>
</evidence>
<organism evidence="10">
    <name type="scientific">hydrothermal vent metagenome</name>
    <dbReference type="NCBI Taxonomy" id="652676"/>
    <lineage>
        <taxon>unclassified sequences</taxon>
        <taxon>metagenomes</taxon>
        <taxon>ecological metagenomes</taxon>
    </lineage>
</organism>
<dbReference type="PANTHER" id="PTHR11088:SF60">
    <property type="entry name" value="TRNA DIMETHYLALLYLTRANSFERASE"/>
    <property type="match status" value="1"/>
</dbReference>
<comment type="similarity">
    <text evidence="2">Belongs to the IPP transferase family.</text>
</comment>
<dbReference type="Gene3D" id="3.40.50.300">
    <property type="entry name" value="P-loop containing nucleotide triphosphate hydrolases"/>
    <property type="match status" value="1"/>
</dbReference>
<evidence type="ECO:0000256" key="6">
    <source>
        <dbReference type="ARBA" id="ARBA00022741"/>
    </source>
</evidence>
<accession>A0A3B0U8I9</accession>
<evidence type="ECO:0000256" key="4">
    <source>
        <dbReference type="ARBA" id="ARBA00022679"/>
    </source>
</evidence>
<dbReference type="GO" id="GO:0005524">
    <property type="term" value="F:ATP binding"/>
    <property type="evidence" value="ECO:0007669"/>
    <property type="project" value="UniProtKB-KW"/>
</dbReference>
<evidence type="ECO:0000313" key="10">
    <source>
        <dbReference type="EMBL" id="VAW15746.1"/>
    </source>
</evidence>
<name>A0A3B0U8I9_9ZZZZ</name>
<evidence type="ECO:0000256" key="1">
    <source>
        <dbReference type="ARBA" id="ARBA00001946"/>
    </source>
</evidence>
<keyword evidence="6" id="KW-0547">Nucleotide-binding</keyword>
<evidence type="ECO:0000256" key="3">
    <source>
        <dbReference type="ARBA" id="ARBA00012665"/>
    </source>
</evidence>
<dbReference type="AlphaFoldDB" id="A0A3B0U8I9"/>
<dbReference type="Gene3D" id="1.10.20.140">
    <property type="match status" value="1"/>
</dbReference>
<sequence length="307" mass="33048">MAGKPVILIAGPSAGGKSALALEVALALGGWIVNADSMQIYSELSILTARPGIEAEAAVPHRLYGVVSGKERFSVGAWLARAEAEISAAWAARAVPIVVGGTGLYFEALTQGLAVIPQVPVDICEKWRRFAAASRPETLYAELEVQDPQMAQKLSPGDSQRIVRALEVIDATGRSLAEWQRDTPRPPLISAAAVRRIVVAPDRQAIYARTDARVGEMVDRGAIAEVGALLALNLIPDAPVMKAIGVPELGAHLRGELELGDALEQMRTQTRRYAKRQLTWIRGRMADWHHVGSHAQGLARLCPDIRT</sequence>
<dbReference type="SUPFAM" id="SSF52540">
    <property type="entry name" value="P-loop containing nucleoside triphosphate hydrolases"/>
    <property type="match status" value="1"/>
</dbReference>
<evidence type="ECO:0000256" key="8">
    <source>
        <dbReference type="ARBA" id="ARBA00022842"/>
    </source>
</evidence>
<reference evidence="10" key="1">
    <citation type="submission" date="2018-06" db="EMBL/GenBank/DDBJ databases">
        <authorList>
            <person name="Zhirakovskaya E."/>
        </authorList>
    </citation>
    <scope>NUCLEOTIDE SEQUENCE</scope>
</reference>
<comment type="catalytic activity">
    <reaction evidence="9">
        <text>adenosine(37) in tRNA + dimethylallyl diphosphate = N(6)-dimethylallyladenosine(37) in tRNA + diphosphate</text>
        <dbReference type="Rhea" id="RHEA:26482"/>
        <dbReference type="Rhea" id="RHEA-COMP:10162"/>
        <dbReference type="Rhea" id="RHEA-COMP:10375"/>
        <dbReference type="ChEBI" id="CHEBI:33019"/>
        <dbReference type="ChEBI" id="CHEBI:57623"/>
        <dbReference type="ChEBI" id="CHEBI:74411"/>
        <dbReference type="ChEBI" id="CHEBI:74415"/>
        <dbReference type="EC" id="2.5.1.75"/>
    </reaction>
</comment>
<protein>
    <recommendedName>
        <fullName evidence="3">tRNA dimethylallyltransferase</fullName>
        <ecNumber evidence="3">2.5.1.75</ecNumber>
    </recommendedName>
</protein>
<evidence type="ECO:0000256" key="9">
    <source>
        <dbReference type="ARBA" id="ARBA00049563"/>
    </source>
</evidence>